<evidence type="ECO:0000256" key="2">
    <source>
        <dbReference type="ARBA" id="ARBA00022525"/>
    </source>
</evidence>
<dbReference type="KEGG" id="rarg:115740932"/>
<protein>
    <submittedName>
        <fullName evidence="7">Stamen-specific protein FIL1</fullName>
    </submittedName>
</protein>
<keyword evidence="2" id="KW-0964">Secreted</keyword>
<dbReference type="GeneID" id="115740932"/>
<dbReference type="SUPFAM" id="SSF47699">
    <property type="entry name" value="Bifunctional inhibitor/lipid-transfer protein/seed storage 2S albumin"/>
    <property type="match status" value="1"/>
</dbReference>
<evidence type="ECO:0000256" key="3">
    <source>
        <dbReference type="ARBA" id="ARBA00038300"/>
    </source>
</evidence>
<dbReference type="Pfam" id="PF14368">
    <property type="entry name" value="LTP_2"/>
    <property type="match status" value="1"/>
</dbReference>
<evidence type="ECO:0000313" key="7">
    <source>
        <dbReference type="RefSeq" id="XP_030530445.2"/>
    </source>
</evidence>
<dbReference type="InterPro" id="IPR036312">
    <property type="entry name" value="Bifun_inhib/LTP/seed_sf"/>
</dbReference>
<name>A0A8B8P6H1_9MYRT</name>
<comment type="similarity">
    <text evidence="3">Belongs to the A9/FIL1 family.</text>
</comment>
<dbReference type="PANTHER" id="PTHR35501">
    <property type="entry name" value="PROTEIN YY1"/>
    <property type="match status" value="1"/>
</dbReference>
<evidence type="ECO:0000313" key="6">
    <source>
        <dbReference type="Proteomes" id="UP000827889"/>
    </source>
</evidence>
<evidence type="ECO:0000259" key="5">
    <source>
        <dbReference type="SMART" id="SM00499"/>
    </source>
</evidence>
<evidence type="ECO:0000256" key="1">
    <source>
        <dbReference type="ARBA" id="ARBA00004613"/>
    </source>
</evidence>
<dbReference type="RefSeq" id="XP_030530445.2">
    <property type="nucleotide sequence ID" value="XM_030674585.2"/>
</dbReference>
<dbReference type="PANTHER" id="PTHR35501:SF3">
    <property type="entry name" value="PROTEIN YY1"/>
    <property type="match status" value="1"/>
</dbReference>
<organism evidence="6 7">
    <name type="scientific">Rhodamnia argentea</name>
    <dbReference type="NCBI Taxonomy" id="178133"/>
    <lineage>
        <taxon>Eukaryota</taxon>
        <taxon>Viridiplantae</taxon>
        <taxon>Streptophyta</taxon>
        <taxon>Embryophyta</taxon>
        <taxon>Tracheophyta</taxon>
        <taxon>Spermatophyta</taxon>
        <taxon>Magnoliopsida</taxon>
        <taxon>eudicotyledons</taxon>
        <taxon>Gunneridae</taxon>
        <taxon>Pentapetalae</taxon>
        <taxon>rosids</taxon>
        <taxon>malvids</taxon>
        <taxon>Myrtales</taxon>
        <taxon>Myrtaceae</taxon>
        <taxon>Myrtoideae</taxon>
        <taxon>Myrteae</taxon>
        <taxon>Australasian group</taxon>
        <taxon>Rhodamnia</taxon>
    </lineage>
</organism>
<dbReference type="GO" id="GO:0005576">
    <property type="term" value="C:extracellular region"/>
    <property type="evidence" value="ECO:0007669"/>
    <property type="project" value="UniProtKB-SubCell"/>
</dbReference>
<proteinExistence type="inferred from homology"/>
<dbReference type="Gene3D" id="1.10.110.10">
    <property type="entry name" value="Plant lipid-transfer and hydrophobic proteins"/>
    <property type="match status" value="1"/>
</dbReference>
<sequence>MASVRAKLLMMFLVALVVAQTQVGEVRAQSCSTQMAGLNVCAPFVVPGTNKGPSAECCGALQVVEHDCLCSTLRVATSLPSACHLPPVSCDSM</sequence>
<dbReference type="InterPro" id="IPR016140">
    <property type="entry name" value="Bifunc_inhib/LTP/seed_store"/>
</dbReference>
<feature type="signal peptide" evidence="4">
    <location>
        <begin position="1"/>
        <end position="28"/>
    </location>
</feature>
<reference evidence="7" key="1">
    <citation type="submission" date="2025-08" db="UniProtKB">
        <authorList>
            <consortium name="RefSeq"/>
        </authorList>
    </citation>
    <scope>IDENTIFICATION</scope>
    <source>
        <tissue evidence="7">Leaf</tissue>
    </source>
</reference>
<dbReference type="AlphaFoldDB" id="A0A8B8P6H1"/>
<keyword evidence="6" id="KW-1185">Reference proteome</keyword>
<accession>A0A8B8P6H1</accession>
<keyword evidence="4" id="KW-0732">Signal</keyword>
<feature type="chain" id="PRO_5046450026" evidence="4">
    <location>
        <begin position="29"/>
        <end position="93"/>
    </location>
</feature>
<gene>
    <name evidence="7" type="primary">LOC115740932</name>
</gene>
<dbReference type="Proteomes" id="UP000827889">
    <property type="component" value="Chromosome 7"/>
</dbReference>
<evidence type="ECO:0000256" key="4">
    <source>
        <dbReference type="SAM" id="SignalP"/>
    </source>
</evidence>
<dbReference type="SMART" id="SM00499">
    <property type="entry name" value="AAI"/>
    <property type="match status" value="1"/>
</dbReference>
<feature type="domain" description="Bifunctional inhibitor/plant lipid transfer protein/seed storage helical" evidence="5">
    <location>
        <begin position="31"/>
        <end position="90"/>
    </location>
</feature>
<comment type="subcellular location">
    <subcellularLocation>
        <location evidence="1">Secreted</location>
    </subcellularLocation>
</comment>